<dbReference type="InterPro" id="IPR032675">
    <property type="entry name" value="LRR_dom_sf"/>
</dbReference>
<dbReference type="CDD" id="cd21340">
    <property type="entry name" value="PPP1R42"/>
    <property type="match status" value="1"/>
</dbReference>
<dbReference type="Gene3D" id="3.80.10.10">
    <property type="entry name" value="Ribonuclease Inhibitor"/>
    <property type="match status" value="2"/>
</dbReference>
<name>A0AAV2L6Z9_KNICA</name>
<dbReference type="PANTHER" id="PTHR46652:SF3">
    <property type="entry name" value="LEUCINE-RICH REPEAT-CONTAINING PROTEIN 9"/>
    <property type="match status" value="1"/>
</dbReference>
<keyword evidence="4" id="KW-1185">Reference proteome</keyword>
<dbReference type="InterPro" id="IPR050836">
    <property type="entry name" value="SDS22/Internalin_LRR"/>
</dbReference>
<dbReference type="SUPFAM" id="SSF52075">
    <property type="entry name" value="Outer arm dynein light chain 1"/>
    <property type="match status" value="1"/>
</dbReference>
<organism evidence="3 4">
    <name type="scientific">Knipowitschia caucasica</name>
    <name type="common">Caucasian dwarf goby</name>
    <name type="synonym">Pomatoschistus caucasicus</name>
    <dbReference type="NCBI Taxonomy" id="637954"/>
    <lineage>
        <taxon>Eukaryota</taxon>
        <taxon>Metazoa</taxon>
        <taxon>Chordata</taxon>
        <taxon>Craniata</taxon>
        <taxon>Vertebrata</taxon>
        <taxon>Euteleostomi</taxon>
        <taxon>Actinopterygii</taxon>
        <taxon>Neopterygii</taxon>
        <taxon>Teleostei</taxon>
        <taxon>Neoteleostei</taxon>
        <taxon>Acanthomorphata</taxon>
        <taxon>Gobiaria</taxon>
        <taxon>Gobiiformes</taxon>
        <taxon>Gobioidei</taxon>
        <taxon>Gobiidae</taxon>
        <taxon>Gobiinae</taxon>
        <taxon>Knipowitschia</taxon>
    </lineage>
</organism>
<dbReference type="InterPro" id="IPR001611">
    <property type="entry name" value="Leu-rich_rpt"/>
</dbReference>
<dbReference type="AlphaFoldDB" id="A0AAV2L6Z9"/>
<evidence type="ECO:0000313" key="3">
    <source>
        <dbReference type="EMBL" id="CAL1596935.1"/>
    </source>
</evidence>
<proteinExistence type="predicted"/>
<dbReference type="EMBL" id="OZ035843">
    <property type="protein sequence ID" value="CAL1596935.1"/>
    <property type="molecule type" value="Genomic_DNA"/>
</dbReference>
<evidence type="ECO:0000256" key="2">
    <source>
        <dbReference type="ARBA" id="ARBA00022737"/>
    </source>
</evidence>
<gene>
    <name evidence="3" type="ORF">KC01_LOCUS25530</name>
</gene>
<evidence type="ECO:0000256" key="1">
    <source>
        <dbReference type="ARBA" id="ARBA00022614"/>
    </source>
</evidence>
<dbReference type="PROSITE" id="PS51450">
    <property type="entry name" value="LRR"/>
    <property type="match status" value="2"/>
</dbReference>
<protein>
    <recommendedName>
        <fullName evidence="5">Protein phosphatase 1 regulatory subunit 42</fullName>
    </recommendedName>
</protein>
<reference evidence="3 4" key="1">
    <citation type="submission" date="2024-04" db="EMBL/GenBank/DDBJ databases">
        <authorList>
            <person name="Waldvogel A.-M."/>
            <person name="Schoenle A."/>
        </authorList>
    </citation>
    <scope>NUCLEOTIDE SEQUENCE [LARGE SCALE GENOMIC DNA]</scope>
</reference>
<dbReference type="SMART" id="SM00365">
    <property type="entry name" value="LRR_SD22"/>
    <property type="match status" value="2"/>
</dbReference>
<evidence type="ECO:0000313" key="4">
    <source>
        <dbReference type="Proteomes" id="UP001497482"/>
    </source>
</evidence>
<dbReference type="Proteomes" id="UP001497482">
    <property type="component" value="Chromosome 21"/>
</dbReference>
<accession>A0AAV2L6Z9</accession>
<keyword evidence="1" id="KW-0433">Leucine-rich repeat</keyword>
<keyword evidence="2" id="KW-0677">Repeat</keyword>
<sequence length="225" mass="26014">MQNNNLTAIDNLSHLKKLTKLYLGGNKIAVVEGLNELSELRELHLENQRLAPGEKLLFDRMTFRALSASLCVLNINNNNIDDLRDLEALKELQQFSATDNRLENILKLEDVVSNWPNLVKMDLSGNPVCKQQKYKDRLIIVCRKLVSLDGREIKELTRQFLINWKASKEAQKNRKQQTMISYPMNDFSFHQTQLCDPSYGYTSYNKWMPQATLKTQRLMLPVSGL</sequence>
<evidence type="ECO:0008006" key="5">
    <source>
        <dbReference type="Google" id="ProtNLM"/>
    </source>
</evidence>
<dbReference type="PANTHER" id="PTHR46652">
    <property type="entry name" value="LEUCINE-RICH REPEAT AND IQ DOMAIN-CONTAINING PROTEIN 1-RELATED"/>
    <property type="match status" value="1"/>
</dbReference>